<proteinExistence type="inferred from homology"/>
<evidence type="ECO:0000256" key="3">
    <source>
        <dbReference type="ARBA" id="ARBA00023239"/>
    </source>
</evidence>
<dbReference type="SUPFAM" id="SSF51621">
    <property type="entry name" value="Phosphoenolpyruvate/pyruvate domain"/>
    <property type="match status" value="1"/>
</dbReference>
<feature type="domain" description="HpcH/HpaI aldolase/citrate lyase" evidence="4">
    <location>
        <begin position="18"/>
        <end position="227"/>
    </location>
</feature>
<comment type="similarity">
    <text evidence="1">Belongs to the HpcH/HpaI aldolase family.</text>
</comment>
<dbReference type="STRING" id="266809.PM03_03135"/>
<evidence type="ECO:0000259" key="4">
    <source>
        <dbReference type="Pfam" id="PF03328"/>
    </source>
</evidence>
<dbReference type="Pfam" id="PF03328">
    <property type="entry name" value="HpcH_HpaI"/>
    <property type="match status" value="1"/>
</dbReference>
<dbReference type="Gene3D" id="3.20.20.60">
    <property type="entry name" value="Phosphoenolpyruvate-binding domains"/>
    <property type="match status" value="1"/>
</dbReference>
<dbReference type="GO" id="GO:0046872">
    <property type="term" value="F:metal ion binding"/>
    <property type="evidence" value="ECO:0007669"/>
    <property type="project" value="UniProtKB-KW"/>
</dbReference>
<dbReference type="EMBL" id="CYRX01000033">
    <property type="protein sequence ID" value="CUH62240.1"/>
    <property type="molecule type" value="Genomic_DNA"/>
</dbReference>
<dbReference type="GO" id="GO:0005737">
    <property type="term" value="C:cytoplasm"/>
    <property type="evidence" value="ECO:0007669"/>
    <property type="project" value="TreeGrafter"/>
</dbReference>
<evidence type="ECO:0000313" key="5">
    <source>
        <dbReference type="EMBL" id="CUH62240.1"/>
    </source>
</evidence>
<name>A0A0P1F3I8_9RHOB</name>
<dbReference type="InterPro" id="IPR005000">
    <property type="entry name" value="Aldolase/citrate-lyase_domain"/>
</dbReference>
<gene>
    <name evidence="5" type="primary">garL</name>
    <name evidence="5" type="ORF">THS5294_03554</name>
</gene>
<dbReference type="EC" id="4.1.2.20" evidence="5"/>
<sequence length="254" mass="26872">MTTKSLRTAMAEGQMLAGTFLKTPHHVIIEVLAHAGLDFICLDAEHAPFDRSGTDACIAVARALGVPILIRVPSASPSDILNALDLGATGIVVPHVDSVEKARAIAKAARFGHGGRGYAGSTRWAGYATRKMPELLAQSREETIVIAQIEEPEGVDAAADIAAIEGIDGLFVGPADLSVAYGKTDTTSPELQEAMTQVGAACAAHGKTYMTWVPTTAQAQDWRRFGFSMFFVASEHAWMLSGARQTAEGIHALD</sequence>
<reference evidence="5 6" key="1">
    <citation type="submission" date="2015-09" db="EMBL/GenBank/DDBJ databases">
        <authorList>
            <consortium name="Swine Surveillance"/>
        </authorList>
    </citation>
    <scope>NUCLEOTIDE SEQUENCE [LARGE SCALE GENOMIC DNA]</scope>
    <source>
        <strain evidence="5 6">CECT 5294</strain>
    </source>
</reference>
<dbReference type="GO" id="GO:0008672">
    <property type="term" value="F:2-dehydro-3-deoxyglucarate aldolase activity"/>
    <property type="evidence" value="ECO:0007669"/>
    <property type="project" value="UniProtKB-EC"/>
</dbReference>
<dbReference type="RefSeq" id="WP_058124721.1">
    <property type="nucleotide sequence ID" value="NZ_CYRX01000033.1"/>
</dbReference>
<evidence type="ECO:0000256" key="1">
    <source>
        <dbReference type="ARBA" id="ARBA00005568"/>
    </source>
</evidence>
<evidence type="ECO:0000256" key="2">
    <source>
        <dbReference type="ARBA" id="ARBA00022723"/>
    </source>
</evidence>
<dbReference type="InterPro" id="IPR050251">
    <property type="entry name" value="HpcH-HpaI_aldolase"/>
</dbReference>
<protein>
    <submittedName>
        <fullName evidence="5">5-keto-4-deoxy-D-glucarate aldolase</fullName>
        <ecNumber evidence="5">4.1.2.20</ecNumber>
    </submittedName>
</protein>
<dbReference type="AlphaFoldDB" id="A0A0P1F3I8"/>
<keyword evidence="3 5" id="KW-0456">Lyase</keyword>
<dbReference type="eggNOG" id="COG3836">
    <property type="taxonomic scope" value="Bacteria"/>
</dbReference>
<dbReference type="InterPro" id="IPR040442">
    <property type="entry name" value="Pyrv_kinase-like_dom_sf"/>
</dbReference>
<accession>A0A0P1F3I8</accession>
<dbReference type="PANTHER" id="PTHR30502:SF0">
    <property type="entry name" value="PHOSPHOENOLPYRUVATE CARBOXYLASE FAMILY PROTEIN"/>
    <property type="match status" value="1"/>
</dbReference>
<dbReference type="PANTHER" id="PTHR30502">
    <property type="entry name" value="2-KETO-3-DEOXY-L-RHAMNONATE ALDOLASE"/>
    <property type="match status" value="1"/>
</dbReference>
<organism evidence="5 6">
    <name type="scientific">Thalassobacter stenotrophicus</name>
    <dbReference type="NCBI Taxonomy" id="266809"/>
    <lineage>
        <taxon>Bacteria</taxon>
        <taxon>Pseudomonadati</taxon>
        <taxon>Pseudomonadota</taxon>
        <taxon>Alphaproteobacteria</taxon>
        <taxon>Rhodobacterales</taxon>
        <taxon>Roseobacteraceae</taxon>
        <taxon>Thalassobacter</taxon>
    </lineage>
</organism>
<evidence type="ECO:0000313" key="6">
    <source>
        <dbReference type="Proteomes" id="UP000051298"/>
    </source>
</evidence>
<keyword evidence="2" id="KW-0479">Metal-binding</keyword>
<dbReference type="Proteomes" id="UP000051298">
    <property type="component" value="Unassembled WGS sequence"/>
</dbReference>
<dbReference type="InterPro" id="IPR015813">
    <property type="entry name" value="Pyrv/PenolPyrv_kinase-like_dom"/>
</dbReference>